<protein>
    <recommendedName>
        <fullName evidence="3">WYL domain-containing protein</fullName>
    </recommendedName>
</protein>
<organism evidence="1 2">
    <name type="scientific">Streptosporangium vulgare</name>
    <dbReference type="NCBI Taxonomy" id="46190"/>
    <lineage>
        <taxon>Bacteria</taxon>
        <taxon>Bacillati</taxon>
        <taxon>Actinomycetota</taxon>
        <taxon>Actinomycetes</taxon>
        <taxon>Streptosporangiales</taxon>
        <taxon>Streptosporangiaceae</taxon>
        <taxon>Streptosporangium</taxon>
    </lineage>
</organism>
<proteinExistence type="predicted"/>
<evidence type="ECO:0000313" key="1">
    <source>
        <dbReference type="EMBL" id="MFB9678757.1"/>
    </source>
</evidence>
<keyword evidence="2" id="KW-1185">Reference proteome</keyword>
<dbReference type="RefSeq" id="WP_386159914.1">
    <property type="nucleotide sequence ID" value="NZ_JBHMBS010000012.1"/>
</dbReference>
<dbReference type="EMBL" id="JBHMBS010000012">
    <property type="protein sequence ID" value="MFB9678757.1"/>
    <property type="molecule type" value="Genomic_DNA"/>
</dbReference>
<accession>A0ABV5TI14</accession>
<dbReference type="Proteomes" id="UP001589610">
    <property type="component" value="Unassembled WGS sequence"/>
</dbReference>
<name>A0ABV5TI14_9ACTN</name>
<evidence type="ECO:0008006" key="3">
    <source>
        <dbReference type="Google" id="ProtNLM"/>
    </source>
</evidence>
<gene>
    <name evidence="1" type="ORF">ACFFRH_25030</name>
</gene>
<sequence length="102" mass="11050">MIETFMQPSAFQDCSQLLCERGSGKDSVMRLRFLGSTSEAGACPSLYETDRGTIVVQGLRVTDAAALADLRHVLDGETAVEVPRELLADIARRVLSVNIGHD</sequence>
<comment type="caution">
    <text evidence="1">The sequence shown here is derived from an EMBL/GenBank/DDBJ whole genome shotgun (WGS) entry which is preliminary data.</text>
</comment>
<reference evidence="1 2" key="1">
    <citation type="submission" date="2024-09" db="EMBL/GenBank/DDBJ databases">
        <authorList>
            <person name="Sun Q."/>
            <person name="Mori K."/>
        </authorList>
    </citation>
    <scope>NUCLEOTIDE SEQUENCE [LARGE SCALE GENOMIC DNA]</scope>
    <source>
        <strain evidence="1 2">JCM 3028</strain>
    </source>
</reference>
<evidence type="ECO:0000313" key="2">
    <source>
        <dbReference type="Proteomes" id="UP001589610"/>
    </source>
</evidence>